<accession>A0A7K1XZ38</accession>
<dbReference type="AlphaFoldDB" id="A0A7K1XZ38"/>
<evidence type="ECO:0000313" key="2">
    <source>
        <dbReference type="EMBL" id="MXV16230.1"/>
    </source>
</evidence>
<dbReference type="NCBIfam" id="TIGR01409">
    <property type="entry name" value="TAT_signal_seq"/>
    <property type="match status" value="1"/>
</dbReference>
<dbReference type="Pfam" id="PF13472">
    <property type="entry name" value="Lipase_GDSL_2"/>
    <property type="match status" value="1"/>
</dbReference>
<organism evidence="2 3">
    <name type="scientific">Hufsiella ginkgonis</name>
    <dbReference type="NCBI Taxonomy" id="2695274"/>
    <lineage>
        <taxon>Bacteria</taxon>
        <taxon>Pseudomonadati</taxon>
        <taxon>Bacteroidota</taxon>
        <taxon>Sphingobacteriia</taxon>
        <taxon>Sphingobacteriales</taxon>
        <taxon>Sphingobacteriaceae</taxon>
        <taxon>Hufsiella</taxon>
    </lineage>
</organism>
<reference evidence="2 3" key="1">
    <citation type="submission" date="2019-11" db="EMBL/GenBank/DDBJ databases">
        <title>Pedobacter sp. HMF7056 Genome sequencing and assembly.</title>
        <authorList>
            <person name="Kang H."/>
            <person name="Kim H."/>
            <person name="Joh K."/>
        </authorList>
    </citation>
    <scope>NUCLEOTIDE SEQUENCE [LARGE SCALE GENOMIC DNA]</scope>
    <source>
        <strain evidence="2 3">HMF7056</strain>
    </source>
</reference>
<comment type="caution">
    <text evidence="2">The sequence shown here is derived from an EMBL/GenBank/DDBJ whole genome shotgun (WGS) entry which is preliminary data.</text>
</comment>
<dbReference type="CDD" id="cd01834">
    <property type="entry name" value="SGNH_hydrolase_like_2"/>
    <property type="match status" value="1"/>
</dbReference>
<dbReference type="PROSITE" id="PS51318">
    <property type="entry name" value="TAT"/>
    <property type="match status" value="1"/>
</dbReference>
<dbReference type="Gene3D" id="3.40.50.1110">
    <property type="entry name" value="SGNH hydrolase"/>
    <property type="match status" value="1"/>
</dbReference>
<protein>
    <submittedName>
        <fullName evidence="2">Twin-arginine translocation signal domain-containing protein</fullName>
    </submittedName>
</protein>
<dbReference type="PANTHER" id="PTHR30383">
    <property type="entry name" value="THIOESTERASE 1/PROTEASE 1/LYSOPHOSPHOLIPASE L1"/>
    <property type="match status" value="1"/>
</dbReference>
<feature type="domain" description="SGNH hydrolase-type esterase" evidence="1">
    <location>
        <begin position="52"/>
        <end position="244"/>
    </location>
</feature>
<evidence type="ECO:0000313" key="3">
    <source>
        <dbReference type="Proteomes" id="UP000451233"/>
    </source>
</evidence>
<evidence type="ECO:0000259" key="1">
    <source>
        <dbReference type="Pfam" id="PF13472"/>
    </source>
</evidence>
<dbReference type="InterPro" id="IPR006311">
    <property type="entry name" value="TAT_signal"/>
</dbReference>
<dbReference type="InterPro" id="IPR019546">
    <property type="entry name" value="TAT_signal_bac_arc"/>
</dbReference>
<dbReference type="GO" id="GO:0004622">
    <property type="term" value="F:phosphatidylcholine lysophospholipase activity"/>
    <property type="evidence" value="ECO:0007669"/>
    <property type="project" value="TreeGrafter"/>
</dbReference>
<gene>
    <name evidence="2" type="ORF">GS398_13020</name>
</gene>
<name>A0A7K1XZ38_9SPHI</name>
<proteinExistence type="predicted"/>
<dbReference type="InterPro" id="IPR036514">
    <property type="entry name" value="SGNH_hydro_sf"/>
</dbReference>
<dbReference type="Proteomes" id="UP000451233">
    <property type="component" value="Unassembled WGS sequence"/>
</dbReference>
<dbReference type="PANTHER" id="PTHR30383:SF5">
    <property type="entry name" value="SGNH HYDROLASE-TYPE ESTERASE DOMAIN-CONTAINING PROTEIN"/>
    <property type="match status" value="1"/>
</dbReference>
<dbReference type="InterPro" id="IPR051532">
    <property type="entry name" value="Ester_Hydrolysis_Enzymes"/>
</dbReference>
<dbReference type="EMBL" id="WVHS01000003">
    <property type="protein sequence ID" value="MXV16230.1"/>
    <property type="molecule type" value="Genomic_DNA"/>
</dbReference>
<sequence>MEHSTNRRNFLKTASVGGMMALSLPAIVQEAFAAEKSSKIKLAPGDTYLFQGDSITDAGRNKTTKDFNNAAALGSGYAFLTAGALLRKHAELRLKIYNKGISGNKVYQLAERWDADCLDIKPNVMSILIGVNDYWHMRNGNYPAGTPEKYINDFRALLERTKQKLPGIKLIIAEPFAVVGGTAVNETWTAALAPYQEAARKLSAEFSTAFIPLQSVFDKAAANGIPGTYWTADGVHPSLAGAQLMAEAWLQVLK</sequence>
<keyword evidence="3" id="KW-1185">Reference proteome</keyword>
<dbReference type="SUPFAM" id="SSF52266">
    <property type="entry name" value="SGNH hydrolase"/>
    <property type="match status" value="1"/>
</dbReference>
<dbReference type="RefSeq" id="WP_160907241.1">
    <property type="nucleotide sequence ID" value="NZ_WVHS01000003.1"/>
</dbReference>
<dbReference type="InterPro" id="IPR013830">
    <property type="entry name" value="SGNH_hydro"/>
</dbReference>